<name>A0A8H7U8M3_MORIS</name>
<keyword evidence="1" id="KW-0812">Transmembrane</keyword>
<evidence type="ECO:0000313" key="5">
    <source>
        <dbReference type="Proteomes" id="UP000654370"/>
    </source>
</evidence>
<dbReference type="PANTHER" id="PTHR13018:SF139">
    <property type="entry name" value="PHOSPHATE METABOLISM PROTEIN 7"/>
    <property type="match status" value="1"/>
</dbReference>
<feature type="transmembrane region" description="Helical" evidence="1">
    <location>
        <begin position="580"/>
        <end position="600"/>
    </location>
</feature>
<dbReference type="InterPro" id="IPR003864">
    <property type="entry name" value="CSC1/OSCA1-like_7TM"/>
</dbReference>
<feature type="domain" description="CSC1/OSCA1-like cytosolic" evidence="3">
    <location>
        <begin position="100"/>
        <end position="335"/>
    </location>
</feature>
<dbReference type="GO" id="GO:0005886">
    <property type="term" value="C:plasma membrane"/>
    <property type="evidence" value="ECO:0007669"/>
    <property type="project" value="TreeGrafter"/>
</dbReference>
<keyword evidence="1" id="KW-0472">Membrane</keyword>
<evidence type="ECO:0000259" key="3">
    <source>
        <dbReference type="Pfam" id="PF14703"/>
    </source>
</evidence>
<evidence type="ECO:0000259" key="2">
    <source>
        <dbReference type="Pfam" id="PF02714"/>
    </source>
</evidence>
<dbReference type="OrthoDB" id="1076608at2759"/>
<reference evidence="4" key="1">
    <citation type="submission" date="2020-12" db="EMBL/GenBank/DDBJ databases">
        <title>Metabolic potential, ecology and presence of endohyphal bacteria is reflected in genomic diversity of Mucoromycotina.</title>
        <authorList>
            <person name="Muszewska A."/>
            <person name="Okrasinska A."/>
            <person name="Steczkiewicz K."/>
            <person name="Drgas O."/>
            <person name="Orlowska M."/>
            <person name="Perlinska-Lenart U."/>
            <person name="Aleksandrzak-Piekarczyk T."/>
            <person name="Szatraj K."/>
            <person name="Zielenkiewicz U."/>
            <person name="Pilsyk S."/>
            <person name="Malc E."/>
            <person name="Mieczkowski P."/>
            <person name="Kruszewska J.S."/>
            <person name="Biernat P."/>
            <person name="Pawlowska J."/>
        </authorList>
    </citation>
    <scope>NUCLEOTIDE SEQUENCE</scope>
    <source>
        <strain evidence="4">WA0000067209</strain>
    </source>
</reference>
<feature type="domain" description="CSC1/OSCA1-like 7TM region" evidence="2">
    <location>
        <begin position="398"/>
        <end position="599"/>
    </location>
</feature>
<dbReference type="InterPro" id="IPR045122">
    <property type="entry name" value="Csc1-like"/>
</dbReference>
<dbReference type="Proteomes" id="UP000654370">
    <property type="component" value="Unassembled WGS sequence"/>
</dbReference>
<evidence type="ECO:0000313" key="4">
    <source>
        <dbReference type="EMBL" id="KAG2172267.1"/>
    </source>
</evidence>
<keyword evidence="1" id="KW-1133">Transmembrane helix</keyword>
<dbReference type="EMBL" id="JAEPQZ010000017">
    <property type="protein sequence ID" value="KAG2172267.1"/>
    <property type="molecule type" value="Genomic_DNA"/>
</dbReference>
<protein>
    <recommendedName>
        <fullName evidence="6">DUF221-domain-containing protein</fullName>
    </recommendedName>
</protein>
<dbReference type="AlphaFoldDB" id="A0A8H7U8M3"/>
<feature type="transmembrane region" description="Helical" evidence="1">
    <location>
        <begin position="353"/>
        <end position="373"/>
    </location>
</feature>
<dbReference type="InterPro" id="IPR027815">
    <property type="entry name" value="CSC1/OSCA1-like_cyt"/>
</dbReference>
<dbReference type="GO" id="GO:0005227">
    <property type="term" value="F:calcium-activated cation channel activity"/>
    <property type="evidence" value="ECO:0007669"/>
    <property type="project" value="InterPro"/>
</dbReference>
<evidence type="ECO:0000256" key="1">
    <source>
        <dbReference type="SAM" id="Phobius"/>
    </source>
</evidence>
<feature type="transmembrane region" description="Helical" evidence="1">
    <location>
        <begin position="55"/>
        <end position="77"/>
    </location>
</feature>
<sequence>MKSTLWLDTIATGGDHIASKPPTSDLTICLQVPSRAIASRSGIMATANVSVPNPIIQNMALFFGLHYLLVVVIYVLHRESLAFIDLRIQYLQEHAANTHARTLLVRDIPETMRSEKLLTEWYNMYPGGVEKVVITRNPESLTKLIKNRTKVLNRLEQSEATYLHDVEYQRLPLKQIIKQRSFRRSTFSDQEIKDLERSMTSKTLVNETQIAKKPSFVSHGTVGIDSDGASTTAGESIPNMSAKNKRPTMISIGSWNPFMRVDAITTLRELYIGLSEDIGQLQRNLLQETPDGSSAFVVFNSQAGAQVAAQTLITSTPLKFQERISNVAENDVVWKALSIGVEQRMLRGLAGNAIAVTLNIFWCMIVAFLTTIATLDNLEHLLPFLSPIINWNSTIHGIIEDLAMFEGIPLISEIERYVQSKYFMFLMVNVLLVVTIAGTVFTSIGQIIQSPTSIVSLLATSLPTVSNFFVNYLILQAFMGACIELVQFTPLIFRMISLRYFTKTPRARFMKCHPRALRYGTAFPQLTLVFAIGMVFATIAPMVITFAVIYYAIFYFVYLHQIQQYYAVNYQTAGLFYWKAMHHTFIGLAILQTTVAGLFLLRSSVISGGVCLFMLGATLFLKWHIQRSYDPIVYNMPMTKIGEKHNIRAQSTRCEFTTGARLNTGNNNQSPAVQHSYLHPSLISPTPKIWLPDCKGAQSTAEELRAMGLGVVVDHQVSHDEATAGTGVKHRNIDASIGFPETFGAGSGFLVNLMQSH</sequence>
<dbReference type="PANTHER" id="PTHR13018">
    <property type="entry name" value="PROBABLE MEMBRANE PROTEIN DUF221-RELATED"/>
    <property type="match status" value="1"/>
</dbReference>
<feature type="transmembrane region" description="Helical" evidence="1">
    <location>
        <begin position="542"/>
        <end position="559"/>
    </location>
</feature>
<gene>
    <name evidence="4" type="ORF">INT43_004808</name>
</gene>
<feature type="transmembrane region" description="Helical" evidence="1">
    <location>
        <begin position="606"/>
        <end position="625"/>
    </location>
</feature>
<feature type="transmembrane region" description="Helical" evidence="1">
    <location>
        <begin position="516"/>
        <end position="536"/>
    </location>
</feature>
<feature type="transmembrane region" description="Helical" evidence="1">
    <location>
        <begin position="468"/>
        <end position="496"/>
    </location>
</feature>
<organism evidence="4 5">
    <name type="scientific">Mortierella isabellina</name>
    <name type="common">Filamentous fungus</name>
    <name type="synonym">Umbelopsis isabellina</name>
    <dbReference type="NCBI Taxonomy" id="91625"/>
    <lineage>
        <taxon>Eukaryota</taxon>
        <taxon>Fungi</taxon>
        <taxon>Fungi incertae sedis</taxon>
        <taxon>Mucoromycota</taxon>
        <taxon>Mucoromycotina</taxon>
        <taxon>Umbelopsidomycetes</taxon>
        <taxon>Umbelopsidales</taxon>
        <taxon>Umbelopsidaceae</taxon>
        <taxon>Umbelopsis</taxon>
    </lineage>
</organism>
<dbReference type="Pfam" id="PF02714">
    <property type="entry name" value="RSN1_7TM"/>
    <property type="match status" value="1"/>
</dbReference>
<accession>A0A8H7U8M3</accession>
<evidence type="ECO:0008006" key="6">
    <source>
        <dbReference type="Google" id="ProtNLM"/>
    </source>
</evidence>
<dbReference type="Pfam" id="PF14703">
    <property type="entry name" value="PHM7_cyt"/>
    <property type="match status" value="1"/>
</dbReference>
<proteinExistence type="predicted"/>
<feature type="transmembrane region" description="Helical" evidence="1">
    <location>
        <begin position="423"/>
        <end position="448"/>
    </location>
</feature>
<keyword evidence="5" id="KW-1185">Reference proteome</keyword>
<comment type="caution">
    <text evidence="4">The sequence shown here is derived from an EMBL/GenBank/DDBJ whole genome shotgun (WGS) entry which is preliminary data.</text>
</comment>